<evidence type="ECO:0000313" key="2">
    <source>
        <dbReference type="EMBL" id="KIM38079.1"/>
    </source>
</evidence>
<accession>A0A0C3C1B4</accession>
<dbReference type="STRING" id="686832.A0A0C3C1B4"/>
<dbReference type="HOGENOM" id="CLU_021108_4_1_1"/>
<name>A0A0C3C1B4_HEBCY</name>
<keyword evidence="3" id="KW-1185">Reference proteome</keyword>
<evidence type="ECO:0000256" key="1">
    <source>
        <dbReference type="SAM" id="MobiDB-lite"/>
    </source>
</evidence>
<dbReference type="OrthoDB" id="3222453at2759"/>
<evidence type="ECO:0000313" key="3">
    <source>
        <dbReference type="Proteomes" id="UP000053424"/>
    </source>
</evidence>
<feature type="region of interest" description="Disordered" evidence="1">
    <location>
        <begin position="92"/>
        <end position="112"/>
    </location>
</feature>
<feature type="region of interest" description="Disordered" evidence="1">
    <location>
        <begin position="419"/>
        <end position="459"/>
    </location>
</feature>
<sequence length="588" mass="65033">MPKDSASGVKSKHRMDPCYERLHNAKRNHQQRAKLQVVHRRKAAREALSGSSQGSLFEASRNVEIGGGQFSSARGHHANFTINFNQSAMDDSVEEDDMYSGDGNDAQLSPGMDTDRYSRPIWGLPSLPVQRSCDIYYRHLAVKGRGSPLWLPEPSSTLPNIYRRQGIAVGDVGIITASGGFDFMFNVCLPADHPINQQGLPEGFSPLFPQLQLSDIRRHTEFNPNSHLASASVEKSLREDDFSGIEFTSAASEGAILTMPQGAHAEDLAKVSRFRQYLSVNAESWYRYVNNVRGREARNGDVRLVLGCDKASSWGMATFANSTSQDFHLKFKPTGENGSSRTYGWEYSGMVEARAGPDAEETDELRRDDFGHSGVYKNQCLFIRTLNATLRDEVWQGLGFDFETAMDIQYDSYPNSYIPSSAGGPSTRSSSPTTFSPSNSTTTHGSTRSSSPISSPQEPLPSVYISDFNTALTAHPSKTINDYILRVNPHARIAITEDKDWTSLIVESDQRLPSPEELINRMLTTHDVCEADGVAFLQLKQENMPTNNSSINLSSEQANDGVTEQLVIYDAVSVEPPSPPIRQVCFLH</sequence>
<organism evidence="2 3">
    <name type="scientific">Hebeloma cylindrosporum</name>
    <dbReference type="NCBI Taxonomy" id="76867"/>
    <lineage>
        <taxon>Eukaryota</taxon>
        <taxon>Fungi</taxon>
        <taxon>Dikarya</taxon>
        <taxon>Basidiomycota</taxon>
        <taxon>Agaricomycotina</taxon>
        <taxon>Agaricomycetes</taxon>
        <taxon>Agaricomycetidae</taxon>
        <taxon>Agaricales</taxon>
        <taxon>Agaricineae</taxon>
        <taxon>Hymenogastraceae</taxon>
        <taxon>Hebeloma</taxon>
    </lineage>
</organism>
<protein>
    <submittedName>
        <fullName evidence="2">Uncharacterized protein</fullName>
    </submittedName>
</protein>
<dbReference type="Proteomes" id="UP000053424">
    <property type="component" value="Unassembled WGS sequence"/>
</dbReference>
<proteinExistence type="predicted"/>
<reference evidence="2 3" key="1">
    <citation type="submission" date="2014-04" db="EMBL/GenBank/DDBJ databases">
        <authorList>
            <consortium name="DOE Joint Genome Institute"/>
            <person name="Kuo A."/>
            <person name="Gay G."/>
            <person name="Dore J."/>
            <person name="Kohler A."/>
            <person name="Nagy L.G."/>
            <person name="Floudas D."/>
            <person name="Copeland A."/>
            <person name="Barry K.W."/>
            <person name="Cichocki N."/>
            <person name="Veneault-Fourrey C."/>
            <person name="LaButti K."/>
            <person name="Lindquist E.A."/>
            <person name="Lipzen A."/>
            <person name="Lundell T."/>
            <person name="Morin E."/>
            <person name="Murat C."/>
            <person name="Sun H."/>
            <person name="Tunlid A."/>
            <person name="Henrissat B."/>
            <person name="Grigoriev I.V."/>
            <person name="Hibbett D.S."/>
            <person name="Martin F."/>
            <person name="Nordberg H.P."/>
            <person name="Cantor M.N."/>
            <person name="Hua S.X."/>
        </authorList>
    </citation>
    <scope>NUCLEOTIDE SEQUENCE [LARGE SCALE GENOMIC DNA]</scope>
    <source>
        <strain evidence="3">h7</strain>
    </source>
</reference>
<dbReference type="EMBL" id="KN831793">
    <property type="protein sequence ID" value="KIM38079.1"/>
    <property type="molecule type" value="Genomic_DNA"/>
</dbReference>
<reference evidence="3" key="2">
    <citation type="submission" date="2015-01" db="EMBL/GenBank/DDBJ databases">
        <title>Evolutionary Origins and Diversification of the Mycorrhizal Mutualists.</title>
        <authorList>
            <consortium name="DOE Joint Genome Institute"/>
            <consortium name="Mycorrhizal Genomics Consortium"/>
            <person name="Kohler A."/>
            <person name="Kuo A."/>
            <person name="Nagy L.G."/>
            <person name="Floudas D."/>
            <person name="Copeland A."/>
            <person name="Barry K.W."/>
            <person name="Cichocki N."/>
            <person name="Veneault-Fourrey C."/>
            <person name="LaButti K."/>
            <person name="Lindquist E.A."/>
            <person name="Lipzen A."/>
            <person name="Lundell T."/>
            <person name="Morin E."/>
            <person name="Murat C."/>
            <person name="Riley R."/>
            <person name="Ohm R."/>
            <person name="Sun H."/>
            <person name="Tunlid A."/>
            <person name="Henrissat B."/>
            <person name="Grigoriev I.V."/>
            <person name="Hibbett D.S."/>
            <person name="Martin F."/>
        </authorList>
    </citation>
    <scope>NUCLEOTIDE SEQUENCE [LARGE SCALE GENOMIC DNA]</scope>
    <source>
        <strain evidence="3">h7</strain>
    </source>
</reference>
<gene>
    <name evidence="2" type="ORF">M413DRAFT_250661</name>
</gene>
<dbReference type="AlphaFoldDB" id="A0A0C3C1B4"/>